<feature type="transmembrane region" description="Helical" evidence="7">
    <location>
        <begin position="705"/>
        <end position="729"/>
    </location>
</feature>
<feature type="domain" description="ABC3 transporter permease C-terminal" evidence="8">
    <location>
        <begin position="710"/>
        <end position="822"/>
    </location>
</feature>
<accession>A0ABV5ZSG0</accession>
<evidence type="ECO:0000256" key="4">
    <source>
        <dbReference type="ARBA" id="ARBA00022989"/>
    </source>
</evidence>
<evidence type="ECO:0000313" key="9">
    <source>
        <dbReference type="EMBL" id="MFB9903819.1"/>
    </source>
</evidence>
<dbReference type="Proteomes" id="UP001589693">
    <property type="component" value="Unassembled WGS sequence"/>
</dbReference>
<organism evidence="9 10">
    <name type="scientific">Allokutzneria oryzae</name>
    <dbReference type="NCBI Taxonomy" id="1378989"/>
    <lineage>
        <taxon>Bacteria</taxon>
        <taxon>Bacillati</taxon>
        <taxon>Actinomycetota</taxon>
        <taxon>Actinomycetes</taxon>
        <taxon>Pseudonocardiales</taxon>
        <taxon>Pseudonocardiaceae</taxon>
        <taxon>Allokutzneria</taxon>
    </lineage>
</organism>
<keyword evidence="10" id="KW-1185">Reference proteome</keyword>
<comment type="caution">
    <text evidence="9">The sequence shown here is derived from an EMBL/GenBank/DDBJ whole genome shotgun (WGS) entry which is preliminary data.</text>
</comment>
<comment type="similarity">
    <text evidence="6">Belongs to the ABC-4 integral membrane protein family.</text>
</comment>
<dbReference type="EMBL" id="JBHLZU010000006">
    <property type="protein sequence ID" value="MFB9903819.1"/>
    <property type="molecule type" value="Genomic_DNA"/>
</dbReference>
<keyword evidence="2" id="KW-1003">Cell membrane</keyword>
<dbReference type="Pfam" id="PF02687">
    <property type="entry name" value="FtsX"/>
    <property type="match status" value="2"/>
</dbReference>
<feature type="transmembrane region" description="Helical" evidence="7">
    <location>
        <begin position="358"/>
        <end position="379"/>
    </location>
</feature>
<name>A0ABV5ZSG0_9PSEU</name>
<feature type="transmembrane region" description="Helical" evidence="7">
    <location>
        <begin position="305"/>
        <end position="338"/>
    </location>
</feature>
<feature type="transmembrane region" description="Helical" evidence="7">
    <location>
        <begin position="797"/>
        <end position="820"/>
    </location>
</feature>
<protein>
    <submittedName>
        <fullName evidence="9">FtsX-like permease family protein</fullName>
    </submittedName>
</protein>
<evidence type="ECO:0000256" key="7">
    <source>
        <dbReference type="SAM" id="Phobius"/>
    </source>
</evidence>
<feature type="transmembrane region" description="Helical" evidence="7">
    <location>
        <begin position="402"/>
        <end position="425"/>
    </location>
</feature>
<feature type="domain" description="ABC3 transporter permease C-terminal" evidence="8">
    <location>
        <begin position="262"/>
        <end position="383"/>
    </location>
</feature>
<evidence type="ECO:0000256" key="5">
    <source>
        <dbReference type="ARBA" id="ARBA00023136"/>
    </source>
</evidence>
<keyword evidence="3 7" id="KW-0812">Transmembrane</keyword>
<dbReference type="InterPro" id="IPR050250">
    <property type="entry name" value="Macrolide_Exporter_MacB"/>
</dbReference>
<evidence type="ECO:0000256" key="2">
    <source>
        <dbReference type="ARBA" id="ARBA00022475"/>
    </source>
</evidence>
<dbReference type="PANTHER" id="PTHR30572">
    <property type="entry name" value="MEMBRANE COMPONENT OF TRANSPORTER-RELATED"/>
    <property type="match status" value="1"/>
</dbReference>
<sequence>MIVMAWRSLRARWTSAVASVVAVLLGSALSAAALIVGQSVEHVASEGALSTWNLRGADFVVKLSDEVRTTSGLALRLPEQPRLKPSQLDKLRSARGVRSVTGEIPFPAYVVGVGGKLVGDARHRSWGHPWSTALAEPFTLAEGREPRADDEVVLSRIDGKRVGDTVTIMTASGEQRVRVSGIGSWQGNEHEHALFFTASAAARTGGDPIMALLRVDPGTSAEHIREVLPEAVVLQGEAKSKALVLDPGQAELASGAGTFLGAISLLALTIAVFVIASTLSVSVMRRRRELALLRTVGASPGRVRVLVLGEAAFLGLAAGAVGGAVGVGLADLALGFFVAQGMLPGHIGIVVGVEPYVVGAGVAVVAAVAAGVLPAWRAARVPPGEAMRTADVQPAAPPRRRLVWGAVNLVFAAGCLISGVVVGNAGGTMATRSAPVLMFLAAPSLLLAAVLFGHKIVSGVLVVLSPLRGKVFSAYFGDREIRGDLKRSVGVATPLTLMVAFACLILFQDAATSEAKSRAYDQRLTADFVVSGVEHLGLPGSVVEQVRRTPGVRAASATVSTGLLPLDGDAPRTVVDALGVDPAAMPLMFDLPARSGDWKDFDGDSIAVSQAIAQDYQWQAGQRVSFLLPDGTPRGARVAVVYESGSVAFASMMIARDVVRPHLVEPLDSGIYVRTDAPGALTGLNVFSRSDHLADVARQSSGDNWILYAVVAVIAGYAGIAAITVLTGSAASRRRGFVLLRLAGARTAHVLGAVGYEVAVTVITGVLTGSAVAAVVLAGYGYALTGDVWLPFPPGPYLVVCAAAVVVGVLGGLLPARIAVRTTVRDQPWR</sequence>
<dbReference type="PANTHER" id="PTHR30572:SF4">
    <property type="entry name" value="ABC TRANSPORTER PERMEASE YTRF"/>
    <property type="match status" value="1"/>
</dbReference>
<evidence type="ECO:0000256" key="1">
    <source>
        <dbReference type="ARBA" id="ARBA00004651"/>
    </source>
</evidence>
<evidence type="ECO:0000256" key="6">
    <source>
        <dbReference type="ARBA" id="ARBA00038076"/>
    </source>
</evidence>
<feature type="transmembrane region" description="Helical" evidence="7">
    <location>
        <begin position="259"/>
        <end position="284"/>
    </location>
</feature>
<feature type="transmembrane region" description="Helical" evidence="7">
    <location>
        <begin position="750"/>
        <end position="777"/>
    </location>
</feature>
<keyword evidence="5 7" id="KW-0472">Membrane</keyword>
<dbReference type="InterPro" id="IPR003838">
    <property type="entry name" value="ABC3_permease_C"/>
</dbReference>
<evidence type="ECO:0000259" key="8">
    <source>
        <dbReference type="Pfam" id="PF02687"/>
    </source>
</evidence>
<feature type="transmembrane region" description="Helical" evidence="7">
    <location>
        <begin position="488"/>
        <end position="507"/>
    </location>
</feature>
<dbReference type="RefSeq" id="WP_377850977.1">
    <property type="nucleotide sequence ID" value="NZ_JBHLZU010000006.1"/>
</dbReference>
<gene>
    <name evidence="9" type="ORF">ACFFQA_07705</name>
</gene>
<evidence type="ECO:0000313" key="10">
    <source>
        <dbReference type="Proteomes" id="UP001589693"/>
    </source>
</evidence>
<keyword evidence="4 7" id="KW-1133">Transmembrane helix</keyword>
<proteinExistence type="inferred from homology"/>
<feature type="transmembrane region" description="Helical" evidence="7">
    <location>
        <begin position="445"/>
        <end position="467"/>
    </location>
</feature>
<comment type="subcellular location">
    <subcellularLocation>
        <location evidence="1">Cell membrane</location>
        <topology evidence="1">Multi-pass membrane protein</topology>
    </subcellularLocation>
</comment>
<evidence type="ECO:0000256" key="3">
    <source>
        <dbReference type="ARBA" id="ARBA00022692"/>
    </source>
</evidence>
<reference evidence="9 10" key="1">
    <citation type="submission" date="2024-09" db="EMBL/GenBank/DDBJ databases">
        <authorList>
            <person name="Sun Q."/>
            <person name="Mori K."/>
        </authorList>
    </citation>
    <scope>NUCLEOTIDE SEQUENCE [LARGE SCALE GENOMIC DNA]</scope>
    <source>
        <strain evidence="9 10">TBRC 7907</strain>
    </source>
</reference>